<evidence type="ECO:0000256" key="2">
    <source>
        <dbReference type="SAM" id="MobiDB-lite"/>
    </source>
</evidence>
<dbReference type="AlphaFoldDB" id="A0A2T9ZIL9"/>
<sequence length="684" mass="79041">MVPKSVLIPIGTYGGELFGMSEQRCKPIQRVADNALRIIANVGKSAPMHRIRQEMGVTTISTRASDLRERAYSKYPTLRTWISDLVKPPIRSQTSTWVTGTVRWMKRYCQTVGRGNTVKALQHRYTVNDKTKISAWIKAHNMRDTGSWMDLQMRRPDIKLGLQDTGKIRMGCYWTAHRLAKAGLIPKMYIERCPFCNKNTPETIEHMLIECFRWNSIRHETTIFNIPRLYRTVTIDQSTNNQALNQGRNIVVGKLLGGESKETRPLLAQSRDRYSPYMKELETGRFMNGIRVVRTLILDRIKFSPTPLNRCPVAFYSSNNPNVKNTSAQDNFKHTNLQKSFSEEQSQSSNFEGKNEKQVEQIEVYIQPRGKHKRYRYNKLDLEEINKSISELKIEEKLLSQSAKRIGKKQDNASNNVNGSLKSQLEKRGLNGSDLGINHVQNSNLQRSSSKSDINLKSGSSLLALQKTKIEKARKARLALLEAQKMTKRMEALKKTKLKLIEKKKEMKQQETIERKINSKLRIVSPPSIRKISPTDMHLKEVHKLFKLEGESSYEQSKKAVKSAPKIWKTLSAEEKAKFQEQADAVNIERLEKAKEWWENADLELINLENKRIEKINTRRKSEGIRALRKIKNPFLKTTRLNPYTKFVKEMFEQKKLSGNIGNNSKILSQMWKALSEDEKSRYK</sequence>
<organism evidence="3 4">
    <name type="scientific">Smittium megazygosporum</name>
    <dbReference type="NCBI Taxonomy" id="133381"/>
    <lineage>
        <taxon>Eukaryota</taxon>
        <taxon>Fungi</taxon>
        <taxon>Fungi incertae sedis</taxon>
        <taxon>Zoopagomycota</taxon>
        <taxon>Kickxellomycotina</taxon>
        <taxon>Harpellomycetes</taxon>
        <taxon>Harpellales</taxon>
        <taxon>Legeriomycetaceae</taxon>
        <taxon>Smittium</taxon>
    </lineage>
</organism>
<reference evidence="3 4" key="1">
    <citation type="journal article" date="2018" name="MBio">
        <title>Comparative Genomics Reveals the Core Gene Toolbox for the Fungus-Insect Symbiosis.</title>
        <authorList>
            <person name="Wang Y."/>
            <person name="Stata M."/>
            <person name="Wang W."/>
            <person name="Stajich J.E."/>
            <person name="White M.M."/>
            <person name="Moncalvo J.M."/>
        </authorList>
    </citation>
    <scope>NUCLEOTIDE SEQUENCE [LARGE SCALE GENOMIC DNA]</scope>
    <source>
        <strain evidence="3 4">SC-DP-2</strain>
    </source>
</reference>
<keyword evidence="4" id="KW-1185">Reference proteome</keyword>
<feature type="region of interest" description="Disordered" evidence="2">
    <location>
        <begin position="434"/>
        <end position="454"/>
    </location>
</feature>
<dbReference type="SUPFAM" id="SSF47095">
    <property type="entry name" value="HMG-box"/>
    <property type="match status" value="2"/>
</dbReference>
<dbReference type="Proteomes" id="UP000245609">
    <property type="component" value="Unassembled WGS sequence"/>
</dbReference>
<comment type="caution">
    <text evidence="3">The sequence shown here is derived from an EMBL/GenBank/DDBJ whole genome shotgun (WGS) entry which is preliminary data.</text>
</comment>
<accession>A0A2T9ZIL9</accession>
<proteinExistence type="predicted"/>
<evidence type="ECO:0000313" key="3">
    <source>
        <dbReference type="EMBL" id="PVV04463.1"/>
    </source>
</evidence>
<name>A0A2T9ZIL9_9FUNG</name>
<gene>
    <name evidence="3" type="ORF">BB560_001030</name>
</gene>
<protein>
    <recommendedName>
        <fullName evidence="5">HMG box domain-containing protein</fullName>
    </recommendedName>
</protein>
<feature type="compositionally biased region" description="Polar residues" evidence="2">
    <location>
        <begin position="439"/>
        <end position="454"/>
    </location>
</feature>
<dbReference type="Gene3D" id="1.10.30.10">
    <property type="entry name" value="High mobility group box domain"/>
    <property type="match status" value="1"/>
</dbReference>
<evidence type="ECO:0000256" key="1">
    <source>
        <dbReference type="SAM" id="Coils"/>
    </source>
</evidence>
<evidence type="ECO:0008006" key="5">
    <source>
        <dbReference type="Google" id="ProtNLM"/>
    </source>
</evidence>
<dbReference type="InterPro" id="IPR036910">
    <property type="entry name" value="HMG_box_dom_sf"/>
</dbReference>
<feature type="coiled-coil region" evidence="1">
    <location>
        <begin position="476"/>
        <end position="513"/>
    </location>
</feature>
<dbReference type="CDD" id="cd00084">
    <property type="entry name" value="HMG-box_SF"/>
    <property type="match status" value="1"/>
</dbReference>
<dbReference type="STRING" id="133381.A0A2T9ZIL9"/>
<dbReference type="EMBL" id="MBFS01000119">
    <property type="protein sequence ID" value="PVV04463.1"/>
    <property type="molecule type" value="Genomic_DNA"/>
</dbReference>
<evidence type="ECO:0000313" key="4">
    <source>
        <dbReference type="Proteomes" id="UP000245609"/>
    </source>
</evidence>
<dbReference type="OrthoDB" id="5670522at2759"/>
<keyword evidence="1" id="KW-0175">Coiled coil</keyword>